<evidence type="ECO:0000313" key="4">
    <source>
        <dbReference type="Proteomes" id="UP001596388"/>
    </source>
</evidence>
<evidence type="ECO:0000256" key="1">
    <source>
        <dbReference type="ARBA" id="ARBA00022729"/>
    </source>
</evidence>
<accession>A0ABD5WU35</accession>
<dbReference type="NCBIfam" id="TIGR01409">
    <property type="entry name" value="TAT_signal_seq"/>
    <property type="match status" value="1"/>
</dbReference>
<protein>
    <submittedName>
        <fullName evidence="3">Thiamine ABC transporter substrate binding subunit</fullName>
    </submittedName>
</protein>
<sequence length="392" mass="42521">MTDTNGRTRRQFLRVAGAAGVAGLAGCAAEPVDDATSEPSIGTSDDEVTTSGTTTGAPTESMADTLVVATYPPFVNAPSTSPGAWLKEEFEAEYDATLVYQTPDSELNYYIERAVQGVDFEADVYVGLDTGQLIDADSKQGEGQFTGSLFAEAGDVAGSDRVKEGLRFDPQNRAVPFDTGYVSLVWNATMDDGEFAAPETFEELATGDYASDLIAQNPTTSTTGEAFMLHTVDAFGEDGFLDYWSRLQDNGVTVLGSWSDSYSAYLNEEAPMVVSYSTDQVYAAAEGQDLQKHQIRFLNDQGYANPEGMARFASSDAPRLARRFMEFVLRPEIQAGIAQRNVAFPAITDAPLPEDYAQYAKEPAEPVTFTYDELEANLSTWTDQWARRFAGG</sequence>
<dbReference type="PANTHER" id="PTHR30006">
    <property type="entry name" value="THIAMINE-BINDING PERIPLASMIC PROTEIN-RELATED"/>
    <property type="match status" value="1"/>
</dbReference>
<keyword evidence="4" id="KW-1185">Reference proteome</keyword>
<dbReference type="GeneID" id="79268924"/>
<dbReference type="RefSeq" id="WP_276238351.1">
    <property type="nucleotide sequence ID" value="NZ_CP119989.1"/>
</dbReference>
<evidence type="ECO:0000256" key="2">
    <source>
        <dbReference type="SAM" id="MobiDB-lite"/>
    </source>
</evidence>
<name>A0ABD5WU35_9EURY</name>
<dbReference type="InterPro" id="IPR006059">
    <property type="entry name" value="SBP"/>
</dbReference>
<comment type="caution">
    <text evidence="3">The sequence shown here is derived from an EMBL/GenBank/DDBJ whole genome shotgun (WGS) entry which is preliminary data.</text>
</comment>
<dbReference type="Gene3D" id="3.40.190.10">
    <property type="entry name" value="Periplasmic binding protein-like II"/>
    <property type="match status" value="2"/>
</dbReference>
<proteinExistence type="predicted"/>
<feature type="region of interest" description="Disordered" evidence="2">
    <location>
        <begin position="29"/>
        <end position="61"/>
    </location>
</feature>
<evidence type="ECO:0000313" key="3">
    <source>
        <dbReference type="EMBL" id="MFC7097175.1"/>
    </source>
</evidence>
<dbReference type="InterPro" id="IPR019546">
    <property type="entry name" value="TAT_signal_bac_arc"/>
</dbReference>
<dbReference type="PROSITE" id="PS51318">
    <property type="entry name" value="TAT"/>
    <property type="match status" value="1"/>
</dbReference>
<dbReference type="Pfam" id="PF13416">
    <property type="entry name" value="SBP_bac_8"/>
    <property type="match status" value="1"/>
</dbReference>
<dbReference type="InterPro" id="IPR005948">
    <property type="entry name" value="ThiB-like"/>
</dbReference>
<dbReference type="PROSITE" id="PS51257">
    <property type="entry name" value="PROKAR_LIPOPROTEIN"/>
    <property type="match status" value="1"/>
</dbReference>
<organism evidence="3 4">
    <name type="scientific">Halobaculum marinum</name>
    <dbReference type="NCBI Taxonomy" id="3031996"/>
    <lineage>
        <taxon>Archaea</taxon>
        <taxon>Methanobacteriati</taxon>
        <taxon>Methanobacteriota</taxon>
        <taxon>Stenosarchaea group</taxon>
        <taxon>Halobacteria</taxon>
        <taxon>Halobacteriales</taxon>
        <taxon>Haloferacaceae</taxon>
        <taxon>Halobaculum</taxon>
    </lineage>
</organism>
<reference evidence="3 4" key="1">
    <citation type="journal article" date="2019" name="Int. J. Syst. Evol. Microbiol.">
        <title>The Global Catalogue of Microorganisms (GCM) 10K type strain sequencing project: providing services to taxonomists for standard genome sequencing and annotation.</title>
        <authorList>
            <consortium name="The Broad Institute Genomics Platform"/>
            <consortium name="The Broad Institute Genome Sequencing Center for Infectious Disease"/>
            <person name="Wu L."/>
            <person name="Ma J."/>
        </authorList>
    </citation>
    <scope>NUCLEOTIDE SEQUENCE [LARGE SCALE GENOMIC DNA]</scope>
    <source>
        <strain evidence="3 4">DT55</strain>
    </source>
</reference>
<keyword evidence="1" id="KW-0732">Signal</keyword>
<dbReference type="InterPro" id="IPR006311">
    <property type="entry name" value="TAT_signal"/>
</dbReference>
<dbReference type="NCBIfam" id="TIGR01254">
    <property type="entry name" value="sfuA"/>
    <property type="match status" value="1"/>
</dbReference>
<dbReference type="PANTHER" id="PTHR30006:SF2">
    <property type="entry name" value="ABC TRANSPORTER SUBSTRATE-BINDING PROTEIN"/>
    <property type="match status" value="1"/>
</dbReference>
<dbReference type="EMBL" id="JBHTAG010000002">
    <property type="protein sequence ID" value="MFC7097175.1"/>
    <property type="molecule type" value="Genomic_DNA"/>
</dbReference>
<dbReference type="Proteomes" id="UP001596388">
    <property type="component" value="Unassembled WGS sequence"/>
</dbReference>
<dbReference type="AlphaFoldDB" id="A0ABD5WU35"/>
<feature type="compositionally biased region" description="Low complexity" evidence="2">
    <location>
        <begin position="49"/>
        <end position="61"/>
    </location>
</feature>
<gene>
    <name evidence="3" type="ORF">ACFQKD_07640</name>
</gene>
<dbReference type="SUPFAM" id="SSF53850">
    <property type="entry name" value="Periplasmic binding protein-like II"/>
    <property type="match status" value="1"/>
</dbReference>